<protein>
    <submittedName>
        <fullName evidence="1">Uncharacterized protein</fullName>
    </submittedName>
</protein>
<proteinExistence type="predicted"/>
<organism evidence="1 2">
    <name type="scientific">Tilletia caries</name>
    <name type="common">wheat bunt fungus</name>
    <dbReference type="NCBI Taxonomy" id="13290"/>
    <lineage>
        <taxon>Eukaryota</taxon>
        <taxon>Fungi</taxon>
        <taxon>Dikarya</taxon>
        <taxon>Basidiomycota</taxon>
        <taxon>Ustilaginomycotina</taxon>
        <taxon>Exobasidiomycetes</taxon>
        <taxon>Tilletiales</taxon>
        <taxon>Tilletiaceae</taxon>
        <taxon>Tilletia</taxon>
    </lineage>
</organism>
<reference evidence="1" key="1">
    <citation type="submission" date="2016-04" db="EMBL/GenBank/DDBJ databases">
        <authorList>
            <person name="Nguyen H.D."/>
            <person name="Kesanakurti P."/>
            <person name="Cullis J."/>
            <person name="Levesque C.A."/>
            <person name="Hambleton S."/>
        </authorList>
    </citation>
    <scope>NUCLEOTIDE SEQUENCE</scope>
    <source>
        <strain evidence="1">DAOMC 238032</strain>
    </source>
</reference>
<dbReference type="AlphaFoldDB" id="A0A8T8SQB9"/>
<evidence type="ECO:0000313" key="2">
    <source>
        <dbReference type="Proteomes" id="UP000077671"/>
    </source>
</evidence>
<dbReference type="EMBL" id="LWDD02001776">
    <property type="protein sequence ID" value="KAE8245643.1"/>
    <property type="molecule type" value="Genomic_DNA"/>
</dbReference>
<name>A0A8T8SQB9_9BASI</name>
<reference evidence="1" key="2">
    <citation type="journal article" date="2019" name="IMA Fungus">
        <title>Genome sequencing and comparison of five Tilletia species to identify candidate genes for the detection of regulated species infecting wheat.</title>
        <authorList>
            <person name="Nguyen H.D.T."/>
            <person name="Sultana T."/>
            <person name="Kesanakurti P."/>
            <person name="Hambleton S."/>
        </authorList>
    </citation>
    <scope>NUCLEOTIDE SEQUENCE</scope>
    <source>
        <strain evidence="1">DAOMC 238032</strain>
    </source>
</reference>
<comment type="caution">
    <text evidence="1">The sequence shown here is derived from an EMBL/GenBank/DDBJ whole genome shotgun (WGS) entry which is preliminary data.</text>
</comment>
<feature type="non-terminal residue" evidence="1">
    <location>
        <position position="1"/>
    </location>
</feature>
<accession>A0A8T8SQB9</accession>
<evidence type="ECO:0000313" key="1">
    <source>
        <dbReference type="EMBL" id="KAE8245643.1"/>
    </source>
</evidence>
<sequence length="119" mass="13088">NRRFLDQSSLRSPRLAYSHSRQDALSAASLLPLSPCAKLSPLVARSSIARLRFSWSFPAVVRLASATERNRGQLPAFGSVLLLLESSLPLVAPSSPRGQQQTPALRLNIYHPLTLCRIK</sequence>
<gene>
    <name evidence="1" type="ORF">A4X03_0g7462</name>
</gene>
<dbReference type="Proteomes" id="UP000077671">
    <property type="component" value="Unassembled WGS sequence"/>
</dbReference>